<gene>
    <name evidence="7" type="ORF">BBOV_III009720</name>
</gene>
<sequence>MWHIGWTLITGTVYAFVGHGSRNGNQMLPGYNVIKPWNNHCRLQYTLAADARPLTRYAVDQLENEYVGFEAEPPRPPKCPLQAHLLSKRVVKAMVEHDLELYAERSVDKYGRPEHRRQKWKMTRHRRRLDPVLFRVGERIKGRVAVAFPTYALVDVGATSYGVLHARDMSEGWIDRVDHSVSSGEDIIVIVKSIDPDSGYIRLSLLDLPKLESVTGAPIERRPLHSYSVEDTVSGVIRRRSPFGYYVDIGATVDAFLHVNDRKLPRKFTGVARQPFRIGTYINTLYIKSVDLVRNRIQISENSLQEEMYKRCVTGQETPEQQALYSPLHHEPLLSRLNTRDLERMKVIGGYDDLLSELGCGRNASVEYVKYLQNRKRVAELEKQKDSVLEDADNMPQWKLRQATQEYNRLALEIAELNKECIEPPPPERTIYRYGDPGTWQPQVYTPFDKDDPGQYFKSMNSEVQAALRDVQGESFDFKGAMIEDLSSPERRGELIEALWERFHAPPSNTSRIKDTESRTATIEDVEELAPSSEQPVSRTDMSYPDKVIAELESYNDSDADELASMIRASEGFNPFASSRKLVDDDKSALRGACAMVKDDITKWPAMFDKLCEEAGGDPMAICLDTLSKRKLPKNKMAEPINTLGVSLQPDDDLSNLDDCIDTTPDALVDDHFQAPIIETDYPEEMSDYEDLSDEEGMSDEVISDVDNLEEYSSEEDMSDYEDLSDESFSDYDDYSEDSSPNDDFSGRLSKFISPNKTQGHTEMVSMDTDSSTWNMDYKPPTGRLEPVRQLYITPSTEEYISDLLQEVRNATGESTEQAKEEAPKIKTIHKTTRHVYKHRKRNLDPVTRLYMMTKLQPRPLPEDTHLSSNGSPDNPVTNLDSMGHSNTTRSVSPQVDRFDEIHETPKKMTDDEIRKLKSIAKSVTNSDKTRKTIGRMARKHLSPDELETCKINADESESMDELATLLRQGRTRPRLKPYTYFPEGIDNAEIGIDKRSINRRIHDAQLKLRKLKRNKRFLHMLDRLGIDPNELTFENVHELLPQEMVTARPLPLPRQMGLGESNLPDNTG</sequence>
<keyword evidence="2" id="KW-0689">Ribosomal protein</keyword>
<dbReference type="GO" id="GO:0006412">
    <property type="term" value="P:translation"/>
    <property type="evidence" value="ECO:0007669"/>
    <property type="project" value="TreeGrafter"/>
</dbReference>
<feature type="chain" id="PRO_5012090436" description="S1 motif domain-containing protein" evidence="5">
    <location>
        <begin position="16"/>
        <end position="1069"/>
    </location>
</feature>
<reference evidence="8" key="2">
    <citation type="journal article" date="2020" name="Data Brief">
        <title>Transcriptome dataset of Babesia bovis life stages within vertebrate and invertebrate hosts.</title>
        <authorList>
            <person name="Ueti M.W."/>
            <person name="Johnson W.C."/>
            <person name="Kappmeyer L.S."/>
            <person name="Herndon D.R."/>
            <person name="Mousel M.R."/>
            <person name="Reif K.E."/>
            <person name="Taus N.S."/>
            <person name="Ifeonu O.O."/>
            <person name="Silva J.C."/>
            <person name="Suarez C.E."/>
            <person name="Brayton K.A."/>
        </authorList>
    </citation>
    <scope>NUCLEOTIDE SEQUENCE [LARGE SCALE GENOMIC DNA]</scope>
</reference>
<reference evidence="8" key="3">
    <citation type="journal article" date="2021" name="Int. J. Parasitol.">
        <title>Comparative analysis of gene expression between Babesia bovis blood stages and kinetes allowed by improved genome annotation.</title>
        <authorList>
            <person name="Ueti M.W."/>
            <person name="Johnson W.C."/>
            <person name="Kappmeyer L.S."/>
            <person name="Herndon D.R."/>
            <person name="Mousel M.R."/>
            <person name="Reif K.E."/>
            <person name="Taus N.S."/>
            <person name="Ifeonu O.O."/>
            <person name="Silva J.C."/>
            <person name="Suarez C.E."/>
            <person name="Brayton K.A."/>
        </authorList>
    </citation>
    <scope>NUCLEOTIDE SEQUENCE [LARGE SCALE GENOMIC DNA]</scope>
</reference>
<dbReference type="VEuPathDB" id="PiroplasmaDB:BBOV_III009720"/>
<feature type="region of interest" description="Disordered" evidence="4">
    <location>
        <begin position="859"/>
        <end position="894"/>
    </location>
</feature>
<dbReference type="GO" id="GO:1990904">
    <property type="term" value="C:ribonucleoprotein complex"/>
    <property type="evidence" value="ECO:0007669"/>
    <property type="project" value="UniProtKB-KW"/>
</dbReference>
<feature type="compositionally biased region" description="Acidic residues" evidence="4">
    <location>
        <begin position="681"/>
        <end position="699"/>
    </location>
</feature>
<dbReference type="InterPro" id="IPR012340">
    <property type="entry name" value="NA-bd_OB-fold"/>
</dbReference>
<evidence type="ECO:0000313" key="7">
    <source>
        <dbReference type="EMBL" id="EDO08528.1"/>
    </source>
</evidence>
<dbReference type="Gene3D" id="2.40.50.140">
    <property type="entry name" value="Nucleic acid-binding proteins"/>
    <property type="match status" value="2"/>
</dbReference>
<comment type="similarity">
    <text evidence="1">Belongs to the bacterial ribosomal protein bS1 family.</text>
</comment>
<dbReference type="InParanoid" id="A7APP4"/>
<dbReference type="InterPro" id="IPR003029">
    <property type="entry name" value="S1_domain"/>
</dbReference>
<dbReference type="Proteomes" id="UP000002173">
    <property type="component" value="Unassembled WGS sequence"/>
</dbReference>
<dbReference type="PROSITE" id="PS50126">
    <property type="entry name" value="S1"/>
    <property type="match status" value="2"/>
</dbReference>
<evidence type="ECO:0000256" key="4">
    <source>
        <dbReference type="SAM" id="MobiDB-lite"/>
    </source>
</evidence>
<feature type="signal peptide" evidence="5">
    <location>
        <begin position="1"/>
        <end position="15"/>
    </location>
</feature>
<dbReference type="GO" id="GO:0005840">
    <property type="term" value="C:ribosome"/>
    <property type="evidence" value="ECO:0007669"/>
    <property type="project" value="UniProtKB-KW"/>
</dbReference>
<dbReference type="OMA" id="MSEGWID"/>
<dbReference type="AlphaFoldDB" id="A7APP4"/>
<feature type="region of interest" description="Disordered" evidence="4">
    <location>
        <begin position="710"/>
        <end position="748"/>
    </location>
</feature>
<feature type="domain" description="S1 motif" evidence="6">
    <location>
        <begin position="230"/>
        <end position="302"/>
    </location>
</feature>
<keyword evidence="3" id="KW-0687">Ribonucleoprotein</keyword>
<evidence type="ECO:0000256" key="5">
    <source>
        <dbReference type="SAM" id="SignalP"/>
    </source>
</evidence>
<evidence type="ECO:0000313" key="8">
    <source>
        <dbReference type="Proteomes" id="UP000002173"/>
    </source>
</evidence>
<name>A7APP4_BABBO</name>
<dbReference type="InterPro" id="IPR050437">
    <property type="entry name" value="Ribos_protein_bS1-like"/>
</dbReference>
<organism evidence="7 8">
    <name type="scientific">Babesia bovis</name>
    <dbReference type="NCBI Taxonomy" id="5865"/>
    <lineage>
        <taxon>Eukaryota</taxon>
        <taxon>Sar</taxon>
        <taxon>Alveolata</taxon>
        <taxon>Apicomplexa</taxon>
        <taxon>Aconoidasida</taxon>
        <taxon>Piroplasmida</taxon>
        <taxon>Babesiidae</taxon>
        <taxon>Babesia</taxon>
    </lineage>
</organism>
<dbReference type="PANTHER" id="PTHR10724:SF7">
    <property type="entry name" value="SMALL RIBOSOMAL SUBUNIT PROTEIN BS1C"/>
    <property type="match status" value="1"/>
</dbReference>
<protein>
    <recommendedName>
        <fullName evidence="6">S1 motif domain-containing protein</fullName>
    </recommendedName>
</protein>
<keyword evidence="8" id="KW-1185">Reference proteome</keyword>
<feature type="compositionally biased region" description="Polar residues" evidence="4">
    <location>
        <begin position="867"/>
        <end position="894"/>
    </location>
</feature>
<keyword evidence="5" id="KW-0732">Signal</keyword>
<proteinExistence type="inferred from homology"/>
<dbReference type="STRING" id="5865.A7APP4"/>
<dbReference type="eggNOG" id="ENOG502SCJV">
    <property type="taxonomic scope" value="Eukaryota"/>
</dbReference>
<feature type="region of interest" description="Disordered" evidence="4">
    <location>
        <begin position="680"/>
        <end position="699"/>
    </location>
</feature>
<evidence type="ECO:0000256" key="2">
    <source>
        <dbReference type="ARBA" id="ARBA00022980"/>
    </source>
</evidence>
<feature type="domain" description="S1 motif" evidence="6">
    <location>
        <begin position="137"/>
        <end position="206"/>
    </location>
</feature>
<feature type="compositionally biased region" description="Acidic residues" evidence="4">
    <location>
        <begin position="710"/>
        <end position="741"/>
    </location>
</feature>
<evidence type="ECO:0000259" key="6">
    <source>
        <dbReference type="PROSITE" id="PS50126"/>
    </source>
</evidence>
<accession>A7APP4</accession>
<dbReference type="GeneID" id="5480352"/>
<dbReference type="GO" id="GO:0003729">
    <property type="term" value="F:mRNA binding"/>
    <property type="evidence" value="ECO:0007669"/>
    <property type="project" value="TreeGrafter"/>
</dbReference>
<dbReference type="PANTHER" id="PTHR10724">
    <property type="entry name" value="30S RIBOSOMAL PROTEIN S1"/>
    <property type="match status" value="1"/>
</dbReference>
<dbReference type="EMBL" id="AAXT01000001">
    <property type="protein sequence ID" value="EDO08528.1"/>
    <property type="molecule type" value="Genomic_DNA"/>
</dbReference>
<dbReference type="KEGG" id="bbo:BBOV_III009720"/>
<dbReference type="GO" id="GO:0003735">
    <property type="term" value="F:structural constituent of ribosome"/>
    <property type="evidence" value="ECO:0007669"/>
    <property type="project" value="TreeGrafter"/>
</dbReference>
<dbReference type="RefSeq" id="XP_001612096.1">
    <property type="nucleotide sequence ID" value="XM_001612046.1"/>
</dbReference>
<dbReference type="SMART" id="SM00316">
    <property type="entry name" value="S1"/>
    <property type="match status" value="2"/>
</dbReference>
<dbReference type="SUPFAM" id="SSF50249">
    <property type="entry name" value="Nucleic acid-binding proteins"/>
    <property type="match status" value="2"/>
</dbReference>
<evidence type="ECO:0000256" key="3">
    <source>
        <dbReference type="ARBA" id="ARBA00023274"/>
    </source>
</evidence>
<evidence type="ECO:0000256" key="1">
    <source>
        <dbReference type="ARBA" id="ARBA00006767"/>
    </source>
</evidence>
<comment type="caution">
    <text evidence="7">The sequence shown here is derived from an EMBL/GenBank/DDBJ whole genome shotgun (WGS) entry which is preliminary data.</text>
</comment>
<reference evidence="7 8" key="1">
    <citation type="journal article" date="2007" name="PLoS Pathog.">
        <title>Genome sequence of Babesia bovis and comparative analysis of apicomplexan hemoprotozoa.</title>
        <authorList>
            <person name="Brayton K.A."/>
            <person name="Lau A.O.T."/>
            <person name="Herndon D.R."/>
            <person name="Hannick L."/>
            <person name="Kappmeyer L.S."/>
            <person name="Berens S.J."/>
            <person name="Bidwell S.L."/>
            <person name="Brown W.C."/>
            <person name="Crabtree J."/>
            <person name="Fadrosh D."/>
            <person name="Feldblum T."/>
            <person name="Forberger H.A."/>
            <person name="Haas B.J."/>
            <person name="Howell J.M."/>
            <person name="Khouri H."/>
            <person name="Koo H."/>
            <person name="Mann D.J."/>
            <person name="Norimine J."/>
            <person name="Paulsen I.T."/>
            <person name="Radune D."/>
            <person name="Ren Q."/>
            <person name="Smith R.K. Jr."/>
            <person name="Suarez C.E."/>
            <person name="White O."/>
            <person name="Wortman J.R."/>
            <person name="Knowles D.P. Jr."/>
            <person name="McElwain T.F."/>
            <person name="Nene V.M."/>
        </authorList>
    </citation>
    <scope>NUCLEOTIDE SEQUENCE [LARGE SCALE GENOMIC DNA]</scope>
    <source>
        <strain evidence="7">T2Bo</strain>
    </source>
</reference>